<dbReference type="PANTHER" id="PTHR30294">
    <property type="entry name" value="MEMBRANE COMPONENT OF ABC TRANSPORTER YHHJ-RELATED"/>
    <property type="match status" value="1"/>
</dbReference>
<feature type="transmembrane region" description="Helical" evidence="8">
    <location>
        <begin position="168"/>
        <end position="195"/>
    </location>
</feature>
<name>A0A8J4HC04_9PROT</name>
<evidence type="ECO:0000256" key="6">
    <source>
        <dbReference type="ARBA" id="ARBA00022989"/>
    </source>
</evidence>
<dbReference type="InterPro" id="IPR047817">
    <property type="entry name" value="ABC2_TM_bact-type"/>
</dbReference>
<dbReference type="Pfam" id="PF12698">
    <property type="entry name" value="ABC2_membrane_3"/>
    <property type="match status" value="1"/>
</dbReference>
<keyword evidence="7 8" id="KW-0472">Membrane</keyword>
<evidence type="ECO:0000259" key="9">
    <source>
        <dbReference type="PROSITE" id="PS51012"/>
    </source>
</evidence>
<evidence type="ECO:0000313" key="10">
    <source>
        <dbReference type="EMBL" id="HGC44124.1"/>
    </source>
</evidence>
<comment type="caution">
    <text evidence="10">The sequence shown here is derived from an EMBL/GenBank/DDBJ whole genome shotgun (WGS) entry which is preliminary data.</text>
</comment>
<dbReference type="EMBL" id="DTQM01000246">
    <property type="protein sequence ID" value="HGC44124.1"/>
    <property type="molecule type" value="Genomic_DNA"/>
</dbReference>
<evidence type="ECO:0000256" key="8">
    <source>
        <dbReference type="SAM" id="Phobius"/>
    </source>
</evidence>
<dbReference type="PANTHER" id="PTHR30294:SF44">
    <property type="entry name" value="MULTIDRUG ABC TRANSPORTER PERMEASE YBHR-RELATED"/>
    <property type="match status" value="1"/>
</dbReference>
<evidence type="ECO:0000256" key="7">
    <source>
        <dbReference type="ARBA" id="ARBA00023136"/>
    </source>
</evidence>
<keyword evidence="5 8" id="KW-0812">Transmembrane</keyword>
<evidence type="ECO:0000256" key="4">
    <source>
        <dbReference type="ARBA" id="ARBA00022475"/>
    </source>
</evidence>
<evidence type="ECO:0000256" key="1">
    <source>
        <dbReference type="ARBA" id="ARBA00004651"/>
    </source>
</evidence>
<proteinExistence type="inferred from homology"/>
<keyword evidence="4" id="KW-1003">Cell membrane</keyword>
<dbReference type="GO" id="GO:0005886">
    <property type="term" value="C:plasma membrane"/>
    <property type="evidence" value="ECO:0007669"/>
    <property type="project" value="UniProtKB-SubCell"/>
</dbReference>
<reference evidence="10" key="1">
    <citation type="journal article" date="2020" name="mSystems">
        <title>Genome- and Community-Level Interaction Insights into Carbon Utilization and Element Cycling Functions of Hydrothermarchaeota in Hydrothermal Sediment.</title>
        <authorList>
            <person name="Zhou Z."/>
            <person name="Liu Y."/>
            <person name="Xu W."/>
            <person name="Pan J."/>
            <person name="Luo Z.H."/>
            <person name="Li M."/>
        </authorList>
    </citation>
    <scope>NUCLEOTIDE SEQUENCE</scope>
    <source>
        <strain evidence="10">SpSt-997</strain>
    </source>
</reference>
<dbReference type="InterPro" id="IPR013525">
    <property type="entry name" value="ABC2_TM"/>
</dbReference>
<protein>
    <submittedName>
        <fullName evidence="10">ABC transporter permease</fullName>
    </submittedName>
</protein>
<feature type="transmembrane region" description="Helical" evidence="8">
    <location>
        <begin position="124"/>
        <end position="147"/>
    </location>
</feature>
<evidence type="ECO:0000256" key="3">
    <source>
        <dbReference type="ARBA" id="ARBA00022448"/>
    </source>
</evidence>
<dbReference type="AlphaFoldDB" id="A0A8J4HC04"/>
<comment type="subcellular location">
    <subcellularLocation>
        <location evidence="1">Cell membrane</location>
        <topology evidence="1">Multi-pass membrane protein</topology>
    </subcellularLocation>
</comment>
<comment type="similarity">
    <text evidence="2">Belongs to the ABC-2 integral membrane protein family.</text>
</comment>
<dbReference type="PROSITE" id="PS51012">
    <property type="entry name" value="ABC_TM2"/>
    <property type="match status" value="1"/>
</dbReference>
<accession>A0A8J4HC04</accession>
<dbReference type="GO" id="GO:0140359">
    <property type="term" value="F:ABC-type transporter activity"/>
    <property type="evidence" value="ECO:0007669"/>
    <property type="project" value="InterPro"/>
</dbReference>
<dbReference type="Gene3D" id="3.40.1710.10">
    <property type="entry name" value="abc type-2 transporter like domain"/>
    <property type="match status" value="1"/>
</dbReference>
<feature type="domain" description="ABC transmembrane type-2" evidence="9">
    <location>
        <begin position="78"/>
        <end position="316"/>
    </location>
</feature>
<dbReference type="InterPro" id="IPR051449">
    <property type="entry name" value="ABC-2_transporter_component"/>
</dbReference>
<feature type="transmembrane region" description="Helical" evidence="8">
    <location>
        <begin position="235"/>
        <end position="256"/>
    </location>
</feature>
<keyword evidence="3" id="KW-0813">Transport</keyword>
<organism evidence="10">
    <name type="scientific">Acidicaldus sp</name>
    <dbReference type="NCBI Taxonomy" id="1872105"/>
    <lineage>
        <taxon>Bacteria</taxon>
        <taxon>Pseudomonadati</taxon>
        <taxon>Pseudomonadota</taxon>
        <taxon>Alphaproteobacteria</taxon>
        <taxon>Acetobacterales</taxon>
        <taxon>Acetobacteraceae</taxon>
        <taxon>Acidicaldus</taxon>
    </lineage>
</organism>
<feature type="transmembrane region" description="Helical" evidence="8">
    <location>
        <begin position="207"/>
        <end position="228"/>
    </location>
</feature>
<evidence type="ECO:0000256" key="5">
    <source>
        <dbReference type="ARBA" id="ARBA00022692"/>
    </source>
</evidence>
<feature type="non-terminal residue" evidence="10">
    <location>
        <position position="1"/>
    </location>
</feature>
<evidence type="ECO:0000256" key="2">
    <source>
        <dbReference type="ARBA" id="ARBA00007783"/>
    </source>
</evidence>
<feature type="transmembrane region" description="Helical" evidence="8">
    <location>
        <begin position="295"/>
        <end position="313"/>
    </location>
</feature>
<gene>
    <name evidence="10" type="ORF">ENY07_13025</name>
</gene>
<keyword evidence="6 8" id="KW-1133">Transmembrane helix</keyword>
<sequence length="318" mass="34178">VVNDDPGLAGRQVLARLSGAPSFHEIATLPSTDGIAAFIDSGRALMAVHIERDFTRNLLAGRPGPMQIIIDGRNSNTATIALNYANDIVLAFEADWVAEHGIPPTLATLVPRAWYNPDLLSRWFVVPGIVGLLTFVVTILVSGLSVVRERESGTYDQLLVSPYRPWEILLGKAIPGFIIGGGEATLIIAAAVLWFRVPFTGSPLALALGLALFLISAIGIGLIISALAATQQQGLLGAFLFIVPAILLSGFATPIANMPEAVQYLTLLNPMRYLMVILRGAFLEGDGIRQLANQYWPLAGLGLASMIIAAWLVRRRMY</sequence>